<evidence type="ECO:0000313" key="3">
    <source>
        <dbReference type="EMBL" id="KOM26538.1"/>
    </source>
</evidence>
<dbReference type="KEGG" id="var:108319832"/>
<dbReference type="PANTHER" id="PTHR45496:SF15">
    <property type="entry name" value="CHAPERONE DNAJ-DOMAIN PROTEIN"/>
    <property type="match status" value="1"/>
</dbReference>
<dbReference type="Proteomes" id="UP000053144">
    <property type="component" value="Unassembled WGS sequence"/>
</dbReference>
<dbReference type="Proteomes" id="UP000743370">
    <property type="component" value="Unassembled WGS sequence"/>
</dbReference>
<evidence type="ECO:0000313" key="2">
    <source>
        <dbReference type="EMBL" id="KAG2376636.1"/>
    </source>
</evidence>
<dbReference type="Gene3D" id="1.10.287.110">
    <property type="entry name" value="DnaJ domain"/>
    <property type="match status" value="1"/>
</dbReference>
<feature type="domain" description="J" evidence="1">
    <location>
        <begin position="55"/>
        <end position="122"/>
    </location>
</feature>
<dbReference type="InterPro" id="IPR001623">
    <property type="entry name" value="DnaJ_domain"/>
</dbReference>
<dbReference type="PANTHER" id="PTHR45496">
    <property type="entry name" value="CHAPERONE DNAJ-DOMAIN SUPERFAMILY PROTEIN"/>
    <property type="match status" value="1"/>
</dbReference>
<dbReference type="OMA" id="RVQEAWH"/>
<dbReference type="Pfam" id="PF00226">
    <property type="entry name" value="DnaJ"/>
    <property type="match status" value="1"/>
</dbReference>
<reference evidence="4" key="1">
    <citation type="journal article" date="2015" name="Proc. Natl. Acad. Sci. U.S.A.">
        <title>Genome sequencing of adzuki bean (Vigna angularis) provides insight into high starch and low fat accumulation and domestication.</title>
        <authorList>
            <person name="Yang K."/>
            <person name="Tian Z."/>
            <person name="Chen C."/>
            <person name="Luo L."/>
            <person name="Zhao B."/>
            <person name="Wang Z."/>
            <person name="Yu L."/>
            <person name="Li Y."/>
            <person name="Sun Y."/>
            <person name="Li W."/>
            <person name="Chen Y."/>
            <person name="Li Y."/>
            <person name="Zhang Y."/>
            <person name="Ai D."/>
            <person name="Zhao J."/>
            <person name="Shang C."/>
            <person name="Ma Y."/>
            <person name="Wu B."/>
            <person name="Wang M."/>
            <person name="Gao L."/>
            <person name="Sun D."/>
            <person name="Zhang P."/>
            <person name="Guo F."/>
            <person name="Wang W."/>
            <person name="Li Y."/>
            <person name="Wang J."/>
            <person name="Varshney R.K."/>
            <person name="Wang J."/>
            <person name="Ling H.Q."/>
            <person name="Wan P."/>
        </authorList>
    </citation>
    <scope>NUCLEOTIDE SEQUENCE</scope>
    <source>
        <strain evidence="4">cv. Jingnong 6</strain>
    </source>
</reference>
<evidence type="ECO:0000259" key="1">
    <source>
        <dbReference type="PROSITE" id="PS50076"/>
    </source>
</evidence>
<dbReference type="CDD" id="cd06257">
    <property type="entry name" value="DnaJ"/>
    <property type="match status" value="1"/>
</dbReference>
<organism evidence="3 4">
    <name type="scientific">Phaseolus angularis</name>
    <name type="common">Azuki bean</name>
    <name type="synonym">Vigna angularis</name>
    <dbReference type="NCBI Taxonomy" id="3914"/>
    <lineage>
        <taxon>Eukaryota</taxon>
        <taxon>Viridiplantae</taxon>
        <taxon>Streptophyta</taxon>
        <taxon>Embryophyta</taxon>
        <taxon>Tracheophyta</taxon>
        <taxon>Spermatophyta</taxon>
        <taxon>Magnoliopsida</taxon>
        <taxon>eudicotyledons</taxon>
        <taxon>Gunneridae</taxon>
        <taxon>Pentapetalae</taxon>
        <taxon>rosids</taxon>
        <taxon>fabids</taxon>
        <taxon>Fabales</taxon>
        <taxon>Fabaceae</taxon>
        <taxon>Papilionoideae</taxon>
        <taxon>50 kb inversion clade</taxon>
        <taxon>NPAAA clade</taxon>
        <taxon>indigoferoid/millettioid clade</taxon>
        <taxon>Phaseoleae</taxon>
        <taxon>Vigna</taxon>
    </lineage>
</organism>
<protein>
    <recommendedName>
        <fullName evidence="1">J domain-containing protein</fullName>
    </recommendedName>
</protein>
<proteinExistence type="predicted"/>
<evidence type="ECO:0000313" key="4">
    <source>
        <dbReference type="Proteomes" id="UP000053144"/>
    </source>
</evidence>
<dbReference type="PROSITE" id="PS50076">
    <property type="entry name" value="DNAJ_2"/>
    <property type="match status" value="1"/>
</dbReference>
<reference evidence="2 5" key="3">
    <citation type="submission" date="2020-05" db="EMBL/GenBank/DDBJ databases">
        <title>Vigna angularis (adzuki bean) Var. LongXiaoDou No. 4 denovo assembly.</title>
        <authorList>
            <person name="Xiang H."/>
        </authorList>
    </citation>
    <scope>NUCLEOTIDE SEQUENCE [LARGE SCALE GENOMIC DNA]</scope>
    <source>
        <tissue evidence="2">Leaf</tissue>
    </source>
</reference>
<dbReference type="InterPro" id="IPR036869">
    <property type="entry name" value="J_dom_sf"/>
</dbReference>
<dbReference type="InterPro" id="IPR053052">
    <property type="entry name" value="Imprinting_Balance_Reg"/>
</dbReference>
<gene>
    <name evidence="2" type="ORF">HKW66_Vig0242660</name>
    <name evidence="3" type="ORF">LR48_Vigan284s002400</name>
</gene>
<dbReference type="OrthoDB" id="977640at2759"/>
<sequence length="260" mass="29818">MDHFKGSESENPITTCLSLLSLRRFSDCRDFACGLPPTDIVARVLAIANILSSADFYSILQLHRSDCANRDLARRQYAKLALLLDPTNPDKFPFSDEALARVQEAWHVLSRPELRALYDREHPVPETATFWSACPYCWNLFEYEKMYEDCALLCQVCGKVFQGVPVKPPSMVGEAVLEGKELRQYYSCDASVPLRYYEVKEEIKSSNTFSEQNAASFVYISDDDDNEEFVTEGLQEYPKGLRRRRMRVKTVAKKGGIRRR</sequence>
<accession>A0A0L9T7J4</accession>
<dbReference type="STRING" id="3914.A0A0L9T7J4"/>
<dbReference type="AlphaFoldDB" id="A0A0L9T7J4"/>
<evidence type="ECO:0000313" key="5">
    <source>
        <dbReference type="Proteomes" id="UP000743370"/>
    </source>
</evidence>
<dbReference type="SUPFAM" id="SSF46565">
    <property type="entry name" value="Chaperone J-domain"/>
    <property type="match status" value="1"/>
</dbReference>
<dbReference type="EMBL" id="JABFOF010000010">
    <property type="protein sequence ID" value="KAG2376636.1"/>
    <property type="molecule type" value="Genomic_DNA"/>
</dbReference>
<dbReference type="Gramene" id="KOM26538">
    <property type="protein sequence ID" value="KOM26538"/>
    <property type="gene ID" value="LR48_Vigan284s002400"/>
</dbReference>
<dbReference type="SMART" id="SM00271">
    <property type="entry name" value="DnaJ"/>
    <property type="match status" value="1"/>
</dbReference>
<name>A0A0L9T7J4_PHAAN</name>
<reference evidence="3" key="2">
    <citation type="submission" date="2015-02" db="EMBL/GenBank/DDBJ databases">
        <authorList>
            <person name="Chooi Y.-H."/>
        </authorList>
    </citation>
    <scope>NUCLEOTIDE SEQUENCE</scope>
    <source>
        <tissue evidence="3">Seedling</tissue>
    </source>
</reference>
<dbReference type="EMBL" id="KQ258325">
    <property type="protein sequence ID" value="KOM26538.1"/>
    <property type="molecule type" value="Genomic_DNA"/>
</dbReference>